<dbReference type="InterPro" id="IPR036508">
    <property type="entry name" value="Chitin-bd_dom_sf"/>
</dbReference>
<feature type="signal peptide" evidence="1">
    <location>
        <begin position="1"/>
        <end position="19"/>
    </location>
</feature>
<dbReference type="OrthoDB" id="7913749at2759"/>
<accession>A0A6J2TNY2</accession>
<feature type="domain" description="Chitin-binding type-2" evidence="2">
    <location>
        <begin position="31"/>
        <end position="90"/>
    </location>
</feature>
<evidence type="ECO:0000313" key="4">
    <source>
        <dbReference type="RefSeq" id="XP_030377230.1"/>
    </source>
</evidence>
<protein>
    <submittedName>
        <fullName evidence="4">Uncharacterized protein LOC115626115</fullName>
    </submittedName>
</protein>
<keyword evidence="3" id="KW-1185">Reference proteome</keyword>
<keyword evidence="1" id="KW-0732">Signal</keyword>
<dbReference type="GO" id="GO:0005576">
    <property type="term" value="C:extracellular region"/>
    <property type="evidence" value="ECO:0007669"/>
    <property type="project" value="InterPro"/>
</dbReference>
<evidence type="ECO:0000259" key="2">
    <source>
        <dbReference type="PROSITE" id="PS50940"/>
    </source>
</evidence>
<dbReference type="PROSITE" id="PS50940">
    <property type="entry name" value="CHIT_BIND_II"/>
    <property type="match status" value="1"/>
</dbReference>
<evidence type="ECO:0000256" key="1">
    <source>
        <dbReference type="SAM" id="SignalP"/>
    </source>
</evidence>
<sequence>MKSALVLLCLAVFVAVAYGADSSCNPDGNNQPTCSGTDATPIRNFWDPTRYWVCNGGVAEAVECPIAQGFDPVSGACVDWGVWQWYAPCQ</sequence>
<dbReference type="PANTHER" id="PTHR20987">
    <property type="entry name" value="CHITIN-BINDING TYPE-2 DOMAIN-CONTAINING PROTEIN-RELATED"/>
    <property type="match status" value="1"/>
</dbReference>
<dbReference type="GeneID" id="115626115"/>
<dbReference type="Gene3D" id="2.170.140.10">
    <property type="entry name" value="Chitin binding domain"/>
    <property type="match status" value="1"/>
</dbReference>
<evidence type="ECO:0000313" key="3">
    <source>
        <dbReference type="Proteomes" id="UP000504634"/>
    </source>
</evidence>
<dbReference type="Proteomes" id="UP000504634">
    <property type="component" value="Unplaced"/>
</dbReference>
<dbReference type="RefSeq" id="XP_030377230.1">
    <property type="nucleotide sequence ID" value="XM_030521370.1"/>
</dbReference>
<dbReference type="AlphaFoldDB" id="A0A6J2TNY2"/>
<dbReference type="InterPro" id="IPR002557">
    <property type="entry name" value="Chitin-bd_dom"/>
</dbReference>
<dbReference type="SUPFAM" id="SSF57625">
    <property type="entry name" value="Invertebrate chitin-binding proteins"/>
    <property type="match status" value="1"/>
</dbReference>
<reference evidence="4" key="1">
    <citation type="submission" date="2025-08" db="UniProtKB">
        <authorList>
            <consortium name="RefSeq"/>
        </authorList>
    </citation>
    <scope>IDENTIFICATION</scope>
    <source>
        <strain evidence="4">11010-0011.00</strain>
        <tissue evidence="4">Whole body</tissue>
    </source>
</reference>
<dbReference type="GO" id="GO:0008061">
    <property type="term" value="F:chitin binding"/>
    <property type="evidence" value="ECO:0007669"/>
    <property type="project" value="InterPro"/>
</dbReference>
<name>A0A6J2TNY2_DROLE</name>
<proteinExistence type="predicted"/>
<dbReference type="Pfam" id="PF01607">
    <property type="entry name" value="CBM_14"/>
    <property type="match status" value="1"/>
</dbReference>
<feature type="chain" id="PRO_5026702607" evidence="1">
    <location>
        <begin position="20"/>
        <end position="90"/>
    </location>
</feature>
<organism evidence="3 4">
    <name type="scientific">Drosophila lebanonensis</name>
    <name type="common">Fruit fly</name>
    <name type="synonym">Scaptodrosophila lebanonensis</name>
    <dbReference type="NCBI Taxonomy" id="7225"/>
    <lineage>
        <taxon>Eukaryota</taxon>
        <taxon>Metazoa</taxon>
        <taxon>Ecdysozoa</taxon>
        <taxon>Arthropoda</taxon>
        <taxon>Hexapoda</taxon>
        <taxon>Insecta</taxon>
        <taxon>Pterygota</taxon>
        <taxon>Neoptera</taxon>
        <taxon>Endopterygota</taxon>
        <taxon>Diptera</taxon>
        <taxon>Brachycera</taxon>
        <taxon>Muscomorpha</taxon>
        <taxon>Ephydroidea</taxon>
        <taxon>Drosophilidae</taxon>
        <taxon>Scaptodrosophila</taxon>
    </lineage>
</organism>
<dbReference type="PANTHER" id="PTHR20987:SF0">
    <property type="entry name" value="CHITIN-BINDING TYPE-2 DOMAIN-CONTAINING PROTEIN-RELATED"/>
    <property type="match status" value="1"/>
</dbReference>
<gene>
    <name evidence="4" type="primary">LOC115626115</name>
</gene>